<reference evidence="2" key="1">
    <citation type="submission" date="2016-10" db="EMBL/GenBank/DDBJ databases">
        <title>Comparative genomics uncovers the prolific and rare metabolic potential of the cyanobacterial genus Moorea.</title>
        <authorList>
            <person name="Leao T."/>
            <person name="Castelao G."/>
            <person name="Korobeynikov A."/>
            <person name="Monroe E.A."/>
            <person name="Podell S."/>
            <person name="Glukhov E."/>
            <person name="Allen E."/>
            <person name="Gerwick W.H."/>
            <person name="Gerwick L."/>
        </authorList>
    </citation>
    <scope>NUCLEOTIDE SEQUENCE [LARGE SCALE GENOMIC DNA]</scope>
    <source>
        <strain evidence="2">PAL-8-15-08-1</strain>
    </source>
</reference>
<gene>
    <name evidence="1" type="ORF">BJP34_34750</name>
</gene>
<dbReference type="Proteomes" id="UP000177870">
    <property type="component" value="Chromosome"/>
</dbReference>
<dbReference type="KEGG" id="mpro:BJP34_34750"/>
<protein>
    <submittedName>
        <fullName evidence="1">Uncharacterized protein</fullName>
    </submittedName>
</protein>
<sequence>MNVEELENRYREEIQSLANQLQNAVLGLSQTEAKIAKMGRSIENLSEILEEFIVQQNPKN</sequence>
<dbReference type="OrthoDB" id="532720at2"/>
<name>A0A1D8U227_9CYAN</name>
<accession>A0A1D8U227</accession>
<dbReference type="AlphaFoldDB" id="A0A1D8U227"/>
<proteinExistence type="predicted"/>
<evidence type="ECO:0000313" key="2">
    <source>
        <dbReference type="Proteomes" id="UP000177870"/>
    </source>
</evidence>
<dbReference type="EMBL" id="CP017599">
    <property type="protein sequence ID" value="AOX03905.1"/>
    <property type="molecule type" value="Genomic_DNA"/>
</dbReference>
<organism evidence="1 2">
    <name type="scientific">Moorena producens PAL-8-15-08-1</name>
    <dbReference type="NCBI Taxonomy" id="1458985"/>
    <lineage>
        <taxon>Bacteria</taxon>
        <taxon>Bacillati</taxon>
        <taxon>Cyanobacteriota</taxon>
        <taxon>Cyanophyceae</taxon>
        <taxon>Coleofasciculales</taxon>
        <taxon>Coleofasciculaceae</taxon>
        <taxon>Moorena</taxon>
    </lineage>
</organism>
<evidence type="ECO:0000313" key="1">
    <source>
        <dbReference type="EMBL" id="AOX03905.1"/>
    </source>
</evidence>
<dbReference type="RefSeq" id="WP_070396271.1">
    <property type="nucleotide sequence ID" value="NZ_CP017599.1"/>
</dbReference>